<gene>
    <name evidence="1" type="ORF">GCM10009681_52480</name>
</gene>
<dbReference type="Pfam" id="PF02575">
    <property type="entry name" value="YbaB_DNA_bd"/>
    <property type="match status" value="1"/>
</dbReference>
<comment type="caution">
    <text evidence="1">The sequence shown here is derived from an EMBL/GenBank/DDBJ whole genome shotgun (WGS) entry which is preliminary data.</text>
</comment>
<dbReference type="Gene3D" id="3.30.1310.10">
    <property type="entry name" value="Nucleoid-associated protein YbaB-like domain"/>
    <property type="match status" value="1"/>
</dbReference>
<reference evidence="2" key="1">
    <citation type="journal article" date="2019" name="Int. J. Syst. Evol. Microbiol.">
        <title>The Global Catalogue of Microorganisms (GCM) 10K type strain sequencing project: providing services to taxonomists for standard genome sequencing and annotation.</title>
        <authorList>
            <consortium name="The Broad Institute Genomics Platform"/>
            <consortium name="The Broad Institute Genome Sequencing Center for Infectious Disease"/>
            <person name="Wu L."/>
            <person name="Ma J."/>
        </authorList>
    </citation>
    <scope>NUCLEOTIDE SEQUENCE [LARGE SCALE GENOMIC DNA]</scope>
    <source>
        <strain evidence="2">JCM 13249</strain>
    </source>
</reference>
<proteinExistence type="predicted"/>
<accession>A0ABP4X9M8</accession>
<dbReference type="InterPro" id="IPR004401">
    <property type="entry name" value="YbaB/EbfC"/>
</dbReference>
<keyword evidence="2" id="KW-1185">Reference proteome</keyword>
<sequence>MDEAAIFGDLQAVRSKVDAWQASIEVRAARARELSARLTGLTATARDRDGLIAVTVNRGGVVTDLRLDDRVNAVPPAQLARAILAVMAGAQAMLVDRVRAAATETYGAHSESARAVVASFAQQLHGVPPEDHDGRR</sequence>
<protein>
    <recommendedName>
        <fullName evidence="3">YbaB/EbfC DNA-binding family protein</fullName>
    </recommendedName>
</protein>
<organism evidence="1 2">
    <name type="scientific">Luedemannella helvata</name>
    <dbReference type="NCBI Taxonomy" id="349315"/>
    <lineage>
        <taxon>Bacteria</taxon>
        <taxon>Bacillati</taxon>
        <taxon>Actinomycetota</taxon>
        <taxon>Actinomycetes</taxon>
        <taxon>Micromonosporales</taxon>
        <taxon>Micromonosporaceae</taxon>
        <taxon>Luedemannella</taxon>
    </lineage>
</organism>
<evidence type="ECO:0000313" key="2">
    <source>
        <dbReference type="Proteomes" id="UP001500655"/>
    </source>
</evidence>
<dbReference type="Proteomes" id="UP001500655">
    <property type="component" value="Unassembled WGS sequence"/>
</dbReference>
<dbReference type="InterPro" id="IPR036894">
    <property type="entry name" value="YbaB-like_sf"/>
</dbReference>
<evidence type="ECO:0008006" key="3">
    <source>
        <dbReference type="Google" id="ProtNLM"/>
    </source>
</evidence>
<dbReference type="EMBL" id="BAAALS010000039">
    <property type="protein sequence ID" value="GAA1774449.1"/>
    <property type="molecule type" value="Genomic_DNA"/>
</dbReference>
<evidence type="ECO:0000313" key="1">
    <source>
        <dbReference type="EMBL" id="GAA1774449.1"/>
    </source>
</evidence>
<dbReference type="RefSeq" id="WP_344087660.1">
    <property type="nucleotide sequence ID" value="NZ_BAAALS010000039.1"/>
</dbReference>
<name>A0ABP4X9M8_9ACTN</name>